<dbReference type="PANTHER" id="PTHR33362">
    <property type="entry name" value="SIALIC ACID TRAP TRANSPORTER PERMEASE PROTEIN SIAT-RELATED"/>
    <property type="match status" value="1"/>
</dbReference>
<evidence type="ECO:0000256" key="4">
    <source>
        <dbReference type="ARBA" id="ARBA00022692"/>
    </source>
</evidence>
<comment type="subcellular location">
    <subcellularLocation>
        <location evidence="1 7">Cell inner membrane</location>
        <topology evidence="1 7">Multi-pass membrane protein</topology>
    </subcellularLocation>
</comment>
<dbReference type="GO" id="GO:0005886">
    <property type="term" value="C:plasma membrane"/>
    <property type="evidence" value="ECO:0007669"/>
    <property type="project" value="UniProtKB-SubCell"/>
</dbReference>
<dbReference type="PANTHER" id="PTHR33362:SF4">
    <property type="entry name" value="2,3-DIKETO-L-GULONATE TRAP TRANSPORTER LARGE PERMEASE PROTEIN YIAN"/>
    <property type="match status" value="1"/>
</dbReference>
<evidence type="ECO:0000256" key="7">
    <source>
        <dbReference type="RuleBase" id="RU369079"/>
    </source>
</evidence>
<feature type="transmembrane region" description="Helical" evidence="7">
    <location>
        <begin position="277"/>
        <end position="295"/>
    </location>
</feature>
<comment type="subunit">
    <text evidence="7">The complex comprises the extracytoplasmic solute receptor protein and the two transmembrane proteins.</text>
</comment>
<dbReference type="InterPro" id="IPR010656">
    <property type="entry name" value="DctM"/>
</dbReference>
<comment type="similarity">
    <text evidence="7">Belongs to the TRAP transporter large permease family.</text>
</comment>
<evidence type="ECO:0000256" key="5">
    <source>
        <dbReference type="ARBA" id="ARBA00022989"/>
    </source>
</evidence>
<evidence type="ECO:0000256" key="1">
    <source>
        <dbReference type="ARBA" id="ARBA00004429"/>
    </source>
</evidence>
<dbReference type="AlphaFoldDB" id="A0A2S5KIE3"/>
<reference evidence="9 10" key="1">
    <citation type="submission" date="2018-02" db="EMBL/GenBank/DDBJ databases">
        <title>novel marine gammaproteobacteria from coastal saline agro ecosystem.</title>
        <authorList>
            <person name="Krishnan R."/>
            <person name="Ramesh Kumar N."/>
        </authorList>
    </citation>
    <scope>NUCLEOTIDE SEQUENCE [LARGE SCALE GENOMIC DNA]</scope>
    <source>
        <strain evidence="9 10">228</strain>
    </source>
</reference>
<evidence type="ECO:0000259" key="8">
    <source>
        <dbReference type="Pfam" id="PF06808"/>
    </source>
</evidence>
<feature type="domain" description="TRAP C4-dicarboxylate transport system permease DctM subunit" evidence="8">
    <location>
        <begin position="9"/>
        <end position="416"/>
    </location>
</feature>
<feature type="transmembrane region" description="Helical" evidence="7">
    <location>
        <begin position="213"/>
        <end position="234"/>
    </location>
</feature>
<keyword evidence="4 7" id="KW-0812">Transmembrane</keyword>
<dbReference type="PIRSF" id="PIRSF006066">
    <property type="entry name" value="HI0050"/>
    <property type="match status" value="1"/>
</dbReference>
<keyword evidence="6 7" id="KW-0472">Membrane</keyword>
<keyword evidence="2" id="KW-1003">Cell membrane</keyword>
<dbReference type="InterPro" id="IPR004681">
    <property type="entry name" value="TRAP_DctM"/>
</dbReference>
<keyword evidence="7" id="KW-0813">Transport</keyword>
<feature type="transmembrane region" description="Helical" evidence="7">
    <location>
        <begin position="170"/>
        <end position="192"/>
    </location>
</feature>
<sequence>MDLLIFAGALFGAIAIGMPIAFALIMTGIALMLHQDLFDSQLITENLVSGTNNFSLMAIPFFVLAGELMNAGGITKRIIHLGLTLLGHRRGGIGYVAIVAAILFASLSGSAVADTVALGSVLIPLMVKAGYERNRSCGLIAASGIIAPILPPSIPLILFGVTSGVSISKLFIAGIFPGLLMGLVLTLVWWLVSRHDNTAVLDKASSRDRLAAVRNAVWALVLPVIIVVGLRFGVFTPTEAGVVAAFYALFVGTVVYRELDLMGLYRVLVASARLTSIIMFLVAASSIAAWLITMADIPGQVADLLAGWEEHPVRLMLLINALVLLIGMAMDLAPLILILTPVLMPVVTAAGIDPVYFGVVFVLNLSIGLLTPPVGTVLAAITSVGQTSLAAVVKGISPFFLAQVLLLLALILFPQLVLMPLHFLHGG</sequence>
<keyword evidence="5 7" id="KW-1133">Transmembrane helix</keyword>
<comment type="caution">
    <text evidence="9">The sequence shown here is derived from an EMBL/GenBank/DDBJ whole genome shotgun (WGS) entry which is preliminary data.</text>
</comment>
<dbReference type="Proteomes" id="UP000238196">
    <property type="component" value="Unassembled WGS sequence"/>
</dbReference>
<feature type="transmembrane region" description="Helical" evidence="7">
    <location>
        <begin position="139"/>
        <end position="158"/>
    </location>
</feature>
<feature type="transmembrane region" description="Helical" evidence="7">
    <location>
        <begin position="240"/>
        <end position="256"/>
    </location>
</feature>
<feature type="transmembrane region" description="Helical" evidence="7">
    <location>
        <begin position="355"/>
        <end position="381"/>
    </location>
</feature>
<name>A0A2S5KIE3_9PROT</name>
<feature type="transmembrane region" description="Helical" evidence="7">
    <location>
        <begin position="6"/>
        <end position="33"/>
    </location>
</feature>
<feature type="transmembrane region" description="Helical" evidence="7">
    <location>
        <begin position="401"/>
        <end position="424"/>
    </location>
</feature>
<evidence type="ECO:0000256" key="3">
    <source>
        <dbReference type="ARBA" id="ARBA00022519"/>
    </source>
</evidence>
<proteinExistence type="inferred from homology"/>
<evidence type="ECO:0000313" key="10">
    <source>
        <dbReference type="Proteomes" id="UP000238196"/>
    </source>
</evidence>
<feature type="transmembrane region" description="Helical" evidence="7">
    <location>
        <begin position="94"/>
        <end position="127"/>
    </location>
</feature>
<evidence type="ECO:0000256" key="6">
    <source>
        <dbReference type="ARBA" id="ARBA00023136"/>
    </source>
</evidence>
<dbReference type="EMBL" id="PRLP01000153">
    <property type="protein sequence ID" value="PPC74279.1"/>
    <property type="molecule type" value="Genomic_DNA"/>
</dbReference>
<protein>
    <recommendedName>
        <fullName evidence="7">TRAP transporter large permease protein</fullName>
    </recommendedName>
</protein>
<evidence type="ECO:0000313" key="9">
    <source>
        <dbReference type="EMBL" id="PPC74279.1"/>
    </source>
</evidence>
<feature type="transmembrane region" description="Helical" evidence="7">
    <location>
        <begin position="54"/>
        <end position="74"/>
    </location>
</feature>
<feature type="transmembrane region" description="Helical" evidence="7">
    <location>
        <begin position="315"/>
        <end position="343"/>
    </location>
</feature>
<gene>
    <name evidence="9" type="ORF">C4K68_26585</name>
</gene>
<accession>A0A2S5KIE3</accession>
<dbReference type="OrthoDB" id="9777699at2"/>
<evidence type="ECO:0000256" key="2">
    <source>
        <dbReference type="ARBA" id="ARBA00022475"/>
    </source>
</evidence>
<dbReference type="GO" id="GO:0022857">
    <property type="term" value="F:transmembrane transporter activity"/>
    <property type="evidence" value="ECO:0007669"/>
    <property type="project" value="UniProtKB-UniRule"/>
</dbReference>
<dbReference type="NCBIfam" id="TIGR00786">
    <property type="entry name" value="dctM"/>
    <property type="match status" value="1"/>
</dbReference>
<keyword evidence="3 7" id="KW-0997">Cell inner membrane</keyword>
<dbReference type="Pfam" id="PF06808">
    <property type="entry name" value="DctM"/>
    <property type="match status" value="1"/>
</dbReference>
<organism evidence="9 10">
    <name type="scientific">Proteobacteria bacterium 228</name>
    <dbReference type="NCBI Taxonomy" id="2083153"/>
    <lineage>
        <taxon>Bacteria</taxon>
        <taxon>Pseudomonadati</taxon>
        <taxon>Pseudomonadota</taxon>
    </lineage>
</organism>
<comment type="function">
    <text evidence="7">Part of the tripartite ATP-independent periplasmic (TRAP) transport system.</text>
</comment>